<proteinExistence type="predicted"/>
<keyword evidence="3" id="KW-1133">Transmembrane helix</keyword>
<name>A0A5N1J1Q3_9BACT</name>
<feature type="repeat" description="TPR" evidence="1">
    <location>
        <begin position="161"/>
        <end position="194"/>
    </location>
</feature>
<protein>
    <submittedName>
        <fullName evidence="4">Tetratricopeptide repeat protein</fullName>
    </submittedName>
</protein>
<sequence>MANKSTKKPNATDPNAENLTNATPQHEYEFLENPDAIADRLAQSEDFVKKHKNTLLGVFAALALLIAGGFFYYSYKQNQEEEAQVAMFQAVYDFEADSLNKALKGDARYKGLEYISEEYSGTKAGKLANFYAGVAYLKQGKYKEAIDKLEDFSSDDLILQGRAYSLIGDANMELGNSAEAAEMYTKAANYKSNEFFAPQYLMKAGMAYEAGKNYTEAANAYDQILTKYAASTEVNDAKKYKARAEGLAGK</sequence>
<dbReference type="RefSeq" id="WP_150903399.1">
    <property type="nucleotide sequence ID" value="NZ_VTWT01000003.1"/>
</dbReference>
<keyword evidence="1" id="KW-0802">TPR repeat</keyword>
<dbReference type="Gene3D" id="1.25.40.10">
    <property type="entry name" value="Tetratricopeptide repeat domain"/>
    <property type="match status" value="1"/>
</dbReference>
<keyword evidence="3" id="KW-0812">Transmembrane</keyword>
<dbReference type="PROSITE" id="PS50005">
    <property type="entry name" value="TPR"/>
    <property type="match status" value="1"/>
</dbReference>
<dbReference type="Pfam" id="PF13174">
    <property type="entry name" value="TPR_6"/>
    <property type="match status" value="1"/>
</dbReference>
<organism evidence="4 5">
    <name type="scientific">Adhaeribacter soli</name>
    <dbReference type="NCBI Taxonomy" id="2607655"/>
    <lineage>
        <taxon>Bacteria</taxon>
        <taxon>Pseudomonadati</taxon>
        <taxon>Bacteroidota</taxon>
        <taxon>Cytophagia</taxon>
        <taxon>Cytophagales</taxon>
        <taxon>Hymenobacteraceae</taxon>
        <taxon>Adhaeribacter</taxon>
    </lineage>
</organism>
<reference evidence="4 5" key="1">
    <citation type="submission" date="2019-09" db="EMBL/GenBank/DDBJ databases">
        <title>Genome sequence of Adhaeribacter sp. M2.</title>
        <authorList>
            <person name="Srinivasan S."/>
        </authorList>
    </citation>
    <scope>NUCLEOTIDE SEQUENCE [LARGE SCALE GENOMIC DNA]</scope>
    <source>
        <strain evidence="4 5">M2</strain>
    </source>
</reference>
<keyword evidence="3" id="KW-0472">Membrane</keyword>
<feature type="transmembrane region" description="Helical" evidence="3">
    <location>
        <begin position="55"/>
        <end position="75"/>
    </location>
</feature>
<keyword evidence="5" id="KW-1185">Reference proteome</keyword>
<evidence type="ECO:0000256" key="3">
    <source>
        <dbReference type="SAM" id="Phobius"/>
    </source>
</evidence>
<dbReference type="InterPro" id="IPR011990">
    <property type="entry name" value="TPR-like_helical_dom_sf"/>
</dbReference>
<gene>
    <name evidence="4" type="ORF">F0P94_06410</name>
</gene>
<comment type="caution">
    <text evidence="4">The sequence shown here is derived from an EMBL/GenBank/DDBJ whole genome shotgun (WGS) entry which is preliminary data.</text>
</comment>
<dbReference type="Proteomes" id="UP000326570">
    <property type="component" value="Unassembled WGS sequence"/>
</dbReference>
<dbReference type="SUPFAM" id="SSF48452">
    <property type="entry name" value="TPR-like"/>
    <property type="match status" value="1"/>
</dbReference>
<dbReference type="AlphaFoldDB" id="A0A5N1J1Q3"/>
<dbReference type="InterPro" id="IPR019734">
    <property type="entry name" value="TPR_rpt"/>
</dbReference>
<dbReference type="Pfam" id="PF13432">
    <property type="entry name" value="TPR_16"/>
    <property type="match status" value="1"/>
</dbReference>
<evidence type="ECO:0000256" key="1">
    <source>
        <dbReference type="PROSITE-ProRule" id="PRU00339"/>
    </source>
</evidence>
<dbReference type="EMBL" id="VTWT01000003">
    <property type="protein sequence ID" value="KAA9340328.1"/>
    <property type="molecule type" value="Genomic_DNA"/>
</dbReference>
<evidence type="ECO:0000313" key="4">
    <source>
        <dbReference type="EMBL" id="KAA9340328.1"/>
    </source>
</evidence>
<feature type="region of interest" description="Disordered" evidence="2">
    <location>
        <begin position="1"/>
        <end position="20"/>
    </location>
</feature>
<feature type="compositionally biased region" description="Polar residues" evidence="2">
    <location>
        <begin position="8"/>
        <end position="20"/>
    </location>
</feature>
<evidence type="ECO:0000313" key="5">
    <source>
        <dbReference type="Proteomes" id="UP000326570"/>
    </source>
</evidence>
<accession>A0A5N1J1Q3</accession>
<evidence type="ECO:0000256" key="2">
    <source>
        <dbReference type="SAM" id="MobiDB-lite"/>
    </source>
</evidence>
<dbReference type="SMART" id="SM00028">
    <property type="entry name" value="TPR"/>
    <property type="match status" value="2"/>
</dbReference>